<evidence type="ECO:0000313" key="1">
    <source>
        <dbReference type="EMBL" id="KAD5507406.1"/>
    </source>
</evidence>
<accession>A0A5N6NUP2</accession>
<dbReference type="EMBL" id="SZYD01000008">
    <property type="protein sequence ID" value="KAD5507406.1"/>
    <property type="molecule type" value="Genomic_DNA"/>
</dbReference>
<reference evidence="1 2" key="1">
    <citation type="submission" date="2019-05" db="EMBL/GenBank/DDBJ databases">
        <title>Mikania micrantha, genome provides insights into the molecular mechanism of rapid growth.</title>
        <authorList>
            <person name="Liu B."/>
        </authorList>
    </citation>
    <scope>NUCLEOTIDE SEQUENCE [LARGE SCALE GENOMIC DNA]</scope>
    <source>
        <strain evidence="1">NLD-2019</strain>
        <tissue evidence="1">Leaf</tissue>
    </source>
</reference>
<keyword evidence="2" id="KW-1185">Reference proteome</keyword>
<protein>
    <submittedName>
        <fullName evidence="1">Uncharacterized protein</fullName>
    </submittedName>
</protein>
<organism evidence="1 2">
    <name type="scientific">Mikania micrantha</name>
    <name type="common">bitter vine</name>
    <dbReference type="NCBI Taxonomy" id="192012"/>
    <lineage>
        <taxon>Eukaryota</taxon>
        <taxon>Viridiplantae</taxon>
        <taxon>Streptophyta</taxon>
        <taxon>Embryophyta</taxon>
        <taxon>Tracheophyta</taxon>
        <taxon>Spermatophyta</taxon>
        <taxon>Magnoliopsida</taxon>
        <taxon>eudicotyledons</taxon>
        <taxon>Gunneridae</taxon>
        <taxon>Pentapetalae</taxon>
        <taxon>asterids</taxon>
        <taxon>campanulids</taxon>
        <taxon>Asterales</taxon>
        <taxon>Asteraceae</taxon>
        <taxon>Asteroideae</taxon>
        <taxon>Heliantheae alliance</taxon>
        <taxon>Eupatorieae</taxon>
        <taxon>Mikania</taxon>
    </lineage>
</organism>
<dbReference type="AlphaFoldDB" id="A0A5N6NUP2"/>
<proteinExistence type="predicted"/>
<gene>
    <name evidence="1" type="ORF">E3N88_15109</name>
</gene>
<evidence type="ECO:0000313" key="2">
    <source>
        <dbReference type="Proteomes" id="UP000326396"/>
    </source>
</evidence>
<sequence length="86" mass="9126">MGSTTKIWSNDDELAEASNAVPATMKVTHCGLVERLPSGLDGGQGWHKAVGQGRHKVGAQVPLFPLQRLSESLETWLQAGGLGWGC</sequence>
<name>A0A5N6NUP2_9ASTR</name>
<dbReference type="Proteomes" id="UP000326396">
    <property type="component" value="Linkage Group LG16"/>
</dbReference>
<comment type="caution">
    <text evidence="1">The sequence shown here is derived from an EMBL/GenBank/DDBJ whole genome shotgun (WGS) entry which is preliminary data.</text>
</comment>